<evidence type="ECO:0000256" key="4">
    <source>
        <dbReference type="ARBA" id="ARBA00049194"/>
    </source>
</evidence>
<evidence type="ECO:0000256" key="5">
    <source>
        <dbReference type="PROSITE-ProRule" id="PRU10007"/>
    </source>
</evidence>
<evidence type="ECO:0000313" key="8">
    <source>
        <dbReference type="EMBL" id="RMJ18608.1"/>
    </source>
</evidence>
<reference evidence="8 9" key="1">
    <citation type="submission" date="2017-06" db="EMBL/GenBank/DDBJ databases">
        <title>Comparative genomic analysis of Ambrosia Fusariam Clade fungi.</title>
        <authorList>
            <person name="Stajich J.E."/>
            <person name="Carrillo J."/>
            <person name="Kijimoto T."/>
            <person name="Eskalen A."/>
            <person name="O'Donnell K."/>
            <person name="Kasson M."/>
        </authorList>
    </citation>
    <scope>NUCLEOTIDE SEQUENCE [LARGE SCALE GENOMIC DNA]</scope>
    <source>
        <strain evidence="8">UCR3666</strain>
    </source>
</reference>
<dbReference type="InterPro" id="IPR016163">
    <property type="entry name" value="Ald_DH_C"/>
</dbReference>
<dbReference type="SUPFAM" id="SSF53720">
    <property type="entry name" value="ALDH-like"/>
    <property type="match status" value="1"/>
</dbReference>
<dbReference type="PROSITE" id="PS00687">
    <property type="entry name" value="ALDEHYDE_DEHYDR_GLU"/>
    <property type="match status" value="1"/>
</dbReference>
<evidence type="ECO:0000313" key="9">
    <source>
        <dbReference type="Proteomes" id="UP000277212"/>
    </source>
</evidence>
<dbReference type="Gene3D" id="3.40.309.10">
    <property type="entry name" value="Aldehyde Dehydrogenase, Chain A, domain 2"/>
    <property type="match status" value="1"/>
</dbReference>
<dbReference type="FunFam" id="3.40.309.10:FF:000012">
    <property type="entry name" value="Betaine aldehyde dehydrogenase"/>
    <property type="match status" value="1"/>
</dbReference>
<dbReference type="InterPro" id="IPR015590">
    <property type="entry name" value="Aldehyde_DH_dom"/>
</dbReference>
<dbReference type="FunFam" id="3.40.605.10:FF:000001">
    <property type="entry name" value="Aldehyde dehydrogenase 1"/>
    <property type="match status" value="1"/>
</dbReference>
<dbReference type="EC" id="1.2.1.3" evidence="3"/>
<evidence type="ECO:0000256" key="6">
    <source>
        <dbReference type="RuleBase" id="RU003345"/>
    </source>
</evidence>
<name>A0A3M2SM56_9HYPO</name>
<dbReference type="InterPro" id="IPR016162">
    <property type="entry name" value="Ald_DH_N"/>
</dbReference>
<protein>
    <recommendedName>
        <fullName evidence="3">aldehyde dehydrogenase (NAD(+))</fullName>
        <ecNumber evidence="3">1.2.1.3</ecNumber>
    </recommendedName>
</protein>
<dbReference type="InterPro" id="IPR016161">
    <property type="entry name" value="Ald_DH/histidinol_DH"/>
</dbReference>
<proteinExistence type="inferred from homology"/>
<comment type="catalytic activity">
    <reaction evidence="4">
        <text>an aldehyde + NAD(+) + H2O = a carboxylate + NADH + 2 H(+)</text>
        <dbReference type="Rhea" id="RHEA:16185"/>
        <dbReference type="ChEBI" id="CHEBI:15377"/>
        <dbReference type="ChEBI" id="CHEBI:15378"/>
        <dbReference type="ChEBI" id="CHEBI:17478"/>
        <dbReference type="ChEBI" id="CHEBI:29067"/>
        <dbReference type="ChEBI" id="CHEBI:57540"/>
        <dbReference type="ChEBI" id="CHEBI:57945"/>
        <dbReference type="EC" id="1.2.1.3"/>
    </reaction>
</comment>
<dbReference type="EMBL" id="NKUJ01000017">
    <property type="protein sequence ID" value="RMJ18608.1"/>
    <property type="molecule type" value="Genomic_DNA"/>
</dbReference>
<comment type="caution">
    <text evidence="8">The sequence shown here is derived from an EMBL/GenBank/DDBJ whole genome shotgun (WGS) entry which is preliminary data.</text>
</comment>
<dbReference type="PANTHER" id="PTHR11699">
    <property type="entry name" value="ALDEHYDE DEHYDROGENASE-RELATED"/>
    <property type="match status" value="1"/>
</dbReference>
<sequence length="489" mass="52098">MPAPLTLNTPKMLIDGKLVGASDGATFPLFNPATGTQIAEVPEATEQDVNTAVAAANRAFPAWSALDPAKRGACLKKLAALIRENNDELALLEAQSMGRPVDDYFEGFAAAGNFDHYAEAWSQIQGTASLNTPGYVTMTLRQPYGVVAAIIPWNVPVLFFSSKTAPALITGNTVVLKTSEKAPLAAAKVAELVHKAGFPPGVFNIIHGHGQPSGAALAAHMDVRALSFTGSGRTGRLIQETAAKTNLKKVILELGGKSPVIVFEDADLDLAVKDTMRSVQFNSGQVCMANSRVYVQDTIADKFIAACKQNLAAVKAGDPTKRGTVHGPQADKIQYSNVLKFIEEGKKSGTLALGGNGNLDSTGGFFIEPTIFLNTPENAKIMKEEVFGPVVNINVIKTEEEAIRKANNTEYGLYAAVYTKDIDRAMRVSKELNSGYVGINCTSPSTAKDLPFGGYKASGQGREGWQHSIDNFLETKSIMMKVGASESKL</sequence>
<dbReference type="AlphaFoldDB" id="A0A3M2SM56"/>
<comment type="similarity">
    <text evidence="1 6">Belongs to the aldehyde dehydrogenase family.</text>
</comment>
<accession>A0A3M2SM56</accession>
<dbReference type="GO" id="GO:0004029">
    <property type="term" value="F:aldehyde dehydrogenase (NAD+) activity"/>
    <property type="evidence" value="ECO:0007669"/>
    <property type="project" value="UniProtKB-EC"/>
</dbReference>
<dbReference type="InterPro" id="IPR029510">
    <property type="entry name" value="Ald_DH_CS_GLU"/>
</dbReference>
<feature type="active site" evidence="5">
    <location>
        <position position="253"/>
    </location>
</feature>
<evidence type="ECO:0000256" key="3">
    <source>
        <dbReference type="ARBA" id="ARBA00024226"/>
    </source>
</evidence>
<feature type="domain" description="Aldehyde dehydrogenase" evidence="7">
    <location>
        <begin position="23"/>
        <end position="478"/>
    </location>
</feature>
<dbReference type="STRING" id="2010991.A0A3M2SM56"/>
<evidence type="ECO:0000256" key="1">
    <source>
        <dbReference type="ARBA" id="ARBA00009986"/>
    </source>
</evidence>
<dbReference type="Proteomes" id="UP000277212">
    <property type="component" value="Unassembled WGS sequence"/>
</dbReference>
<evidence type="ECO:0000259" key="7">
    <source>
        <dbReference type="Pfam" id="PF00171"/>
    </source>
</evidence>
<dbReference type="Gene3D" id="3.40.605.10">
    <property type="entry name" value="Aldehyde Dehydrogenase, Chain A, domain 1"/>
    <property type="match status" value="1"/>
</dbReference>
<dbReference type="Pfam" id="PF00171">
    <property type="entry name" value="Aldedh"/>
    <property type="match status" value="1"/>
</dbReference>
<gene>
    <name evidence="8" type="ORF">CDV36_001750</name>
</gene>
<keyword evidence="9" id="KW-1185">Reference proteome</keyword>
<organism evidence="8 9">
    <name type="scientific">Fusarium kuroshium</name>
    <dbReference type="NCBI Taxonomy" id="2010991"/>
    <lineage>
        <taxon>Eukaryota</taxon>
        <taxon>Fungi</taxon>
        <taxon>Dikarya</taxon>
        <taxon>Ascomycota</taxon>
        <taxon>Pezizomycotina</taxon>
        <taxon>Sordariomycetes</taxon>
        <taxon>Hypocreomycetidae</taxon>
        <taxon>Hypocreales</taxon>
        <taxon>Nectriaceae</taxon>
        <taxon>Fusarium</taxon>
        <taxon>Fusarium solani species complex</taxon>
    </lineage>
</organism>
<evidence type="ECO:0000256" key="2">
    <source>
        <dbReference type="ARBA" id="ARBA00023002"/>
    </source>
</evidence>
<keyword evidence="2 6" id="KW-0560">Oxidoreductase</keyword>
<dbReference type="OrthoDB" id="310895at2759"/>